<keyword evidence="3" id="KW-1185">Reference proteome</keyword>
<organism evidence="2 3">
    <name type="scientific">Dissostichus mawsoni</name>
    <name type="common">Antarctic cod</name>
    <dbReference type="NCBI Taxonomy" id="36200"/>
    <lineage>
        <taxon>Eukaryota</taxon>
        <taxon>Metazoa</taxon>
        <taxon>Chordata</taxon>
        <taxon>Craniata</taxon>
        <taxon>Vertebrata</taxon>
        <taxon>Euteleostomi</taxon>
        <taxon>Actinopterygii</taxon>
        <taxon>Neopterygii</taxon>
        <taxon>Teleostei</taxon>
        <taxon>Neoteleostei</taxon>
        <taxon>Acanthomorphata</taxon>
        <taxon>Eupercaria</taxon>
        <taxon>Perciformes</taxon>
        <taxon>Notothenioidei</taxon>
        <taxon>Nototheniidae</taxon>
        <taxon>Dissostichus</taxon>
    </lineage>
</organism>
<evidence type="ECO:0000313" key="2">
    <source>
        <dbReference type="EMBL" id="KAF3832259.1"/>
    </source>
</evidence>
<accession>A0A7J5X6I7</accession>
<protein>
    <submittedName>
        <fullName evidence="2">Uncharacterized protein</fullName>
    </submittedName>
</protein>
<gene>
    <name evidence="2" type="ORF">F7725_025924</name>
</gene>
<evidence type="ECO:0000256" key="1">
    <source>
        <dbReference type="SAM" id="MobiDB-lite"/>
    </source>
</evidence>
<dbReference type="EMBL" id="JAAKFY010000027">
    <property type="protein sequence ID" value="KAF3832259.1"/>
    <property type="molecule type" value="Genomic_DNA"/>
</dbReference>
<evidence type="ECO:0000313" key="3">
    <source>
        <dbReference type="Proteomes" id="UP000518266"/>
    </source>
</evidence>
<dbReference type="AlphaFoldDB" id="A0A7J5X6I7"/>
<proteinExistence type="predicted"/>
<feature type="region of interest" description="Disordered" evidence="1">
    <location>
        <begin position="230"/>
        <end position="250"/>
    </location>
</feature>
<dbReference type="Proteomes" id="UP000518266">
    <property type="component" value="Unassembled WGS sequence"/>
</dbReference>
<feature type="region of interest" description="Disordered" evidence="1">
    <location>
        <begin position="1"/>
        <end position="22"/>
    </location>
</feature>
<comment type="caution">
    <text evidence="2">The sequence shown here is derived from an EMBL/GenBank/DDBJ whole genome shotgun (WGS) entry which is preliminary data.</text>
</comment>
<feature type="compositionally biased region" description="Gly residues" evidence="1">
    <location>
        <begin position="1"/>
        <end position="18"/>
    </location>
</feature>
<sequence length="250" mass="27202">MKSGVMGVGSPSGLGGGETKPRQMWRSRALLVVVPASWSLRYTGSPTPGPQVQLRVVVLQNQHHEAPEHTVLTLLQQRPPDPGSPCPRRGEGVQVLPPEGEELLDAEASQRVVPGVTDPVLLTHGHQLVVDVQSVLWGGDTWETNMEGKWSGVMETYDSSARTSIARGPIRFRALTSSRWRCGSLGMCFFIQAQQWTCWSHAGVDDVSHGDVQASPEEFIPASTKYPEIPGVSPIRQRMSGVKDSGQFTS</sequence>
<name>A0A7J5X6I7_DISMA</name>
<reference evidence="2 3" key="1">
    <citation type="submission" date="2020-03" db="EMBL/GenBank/DDBJ databases">
        <title>Dissostichus mawsoni Genome sequencing and assembly.</title>
        <authorList>
            <person name="Park H."/>
        </authorList>
    </citation>
    <scope>NUCLEOTIDE SEQUENCE [LARGE SCALE GENOMIC DNA]</scope>
    <source>
        <strain evidence="2">DM0001</strain>
        <tissue evidence="2">Muscle</tissue>
    </source>
</reference>